<reference evidence="13" key="1">
    <citation type="submission" date="2017-05" db="EMBL/GenBank/DDBJ databases">
        <authorList>
            <person name="Barney B.M."/>
        </authorList>
    </citation>
    <scope>NUCLEOTIDE SEQUENCE [LARGE SCALE GENOMIC DNA]</scope>
    <source>
        <strain evidence="13">PSBB022</strain>
    </source>
</reference>
<feature type="domain" description="CBS" evidence="10">
    <location>
        <begin position="279"/>
        <end position="339"/>
    </location>
</feature>
<feature type="domain" description="CNNM transmembrane" evidence="11">
    <location>
        <begin position="1"/>
        <end position="196"/>
    </location>
</feature>
<dbReference type="PANTHER" id="PTHR22777">
    <property type="entry name" value="HEMOLYSIN-RELATED"/>
    <property type="match status" value="1"/>
</dbReference>
<sequence length="429" mass="47025">MEIFVLLGLIVLNGIFAMSEIAIVTAKKSRLSALAAKGNRSAAAALKLAEDPTQFLSTVQIGITSIGIMNGIFGESAFAEPFALWLQTLGLPTNISDNVATVLVVVVVTYLSIVVGELVPKRIGQISAERIACTMARPMQLLAIITKPFVALLSMSTLYLMRILGFNQMQGHQVTEEDIHAILEEGSSSGILEAQEHTMVKNVLRLEARSIVSLMVPRADVIYLDTTLSLEENYQRVMQSPHSRFPVCTKQNDNLIGIINAKELLAEAIRGNQVDLATMAQPCEVVPESLTAMELLEFFRSSHSQMVFVVDEYGDLKGIVTLQDLLEALTGEFISEDDEDAFIIRRDDGSFLLDGMLPVLDIKDCLGLAELPEEGNYQTLNGLMMLLIGRMPVTGDKAQIPGWQLEIVDMDGRRIDKVLAAKIDEESNN</sequence>
<evidence type="ECO:0000256" key="9">
    <source>
        <dbReference type="SAM" id="Phobius"/>
    </source>
</evidence>
<dbReference type="CDD" id="cd04590">
    <property type="entry name" value="CBS_pair_CorC_HlyC_assoc"/>
    <property type="match status" value="1"/>
</dbReference>
<comment type="caution">
    <text evidence="12">The sequence shown here is derived from an EMBL/GenBank/DDBJ whole genome shotgun (WGS) entry which is preliminary data.</text>
</comment>
<evidence type="ECO:0008006" key="14">
    <source>
        <dbReference type="Google" id="ProtNLM"/>
    </source>
</evidence>
<dbReference type="Pfam" id="PF03471">
    <property type="entry name" value="CorC_HlyC"/>
    <property type="match status" value="1"/>
</dbReference>
<dbReference type="InterPro" id="IPR016169">
    <property type="entry name" value="FAD-bd_PCMH_sub2"/>
</dbReference>
<gene>
    <name evidence="12" type="ORF">CBP51_03580</name>
</gene>
<dbReference type="SUPFAM" id="SSF54631">
    <property type="entry name" value="CBS-domain pair"/>
    <property type="match status" value="1"/>
</dbReference>
<evidence type="ECO:0000256" key="8">
    <source>
        <dbReference type="PROSITE-ProRule" id="PRU01193"/>
    </source>
</evidence>
<feature type="transmembrane region" description="Helical" evidence="9">
    <location>
        <begin position="141"/>
        <end position="161"/>
    </location>
</feature>
<dbReference type="Gene3D" id="3.10.580.10">
    <property type="entry name" value="CBS-domain"/>
    <property type="match status" value="1"/>
</dbReference>
<dbReference type="GO" id="GO:0050660">
    <property type="term" value="F:flavin adenine dinucleotide binding"/>
    <property type="evidence" value="ECO:0007669"/>
    <property type="project" value="InterPro"/>
</dbReference>
<evidence type="ECO:0000256" key="1">
    <source>
        <dbReference type="ARBA" id="ARBA00004141"/>
    </source>
</evidence>
<dbReference type="InterPro" id="IPR000644">
    <property type="entry name" value="CBS_dom"/>
</dbReference>
<evidence type="ECO:0000256" key="2">
    <source>
        <dbReference type="ARBA" id="ARBA00022692"/>
    </source>
</evidence>
<dbReference type="Gene3D" id="3.30.465.10">
    <property type="match status" value="1"/>
</dbReference>
<dbReference type="STRING" id="1209072.GCA_000766945_02630"/>
<dbReference type="EMBL" id="NHNI01000001">
    <property type="protein sequence ID" value="OZY86123.1"/>
    <property type="molecule type" value="Genomic_DNA"/>
</dbReference>
<keyword evidence="4 8" id="KW-1133">Transmembrane helix</keyword>
<keyword evidence="2 8" id="KW-0812">Transmembrane</keyword>
<dbReference type="GO" id="GO:0005886">
    <property type="term" value="C:plasma membrane"/>
    <property type="evidence" value="ECO:0007669"/>
    <property type="project" value="TreeGrafter"/>
</dbReference>
<dbReference type="InterPro" id="IPR036318">
    <property type="entry name" value="FAD-bd_PCMH-like_sf"/>
</dbReference>
<dbReference type="Proteomes" id="UP000216101">
    <property type="component" value="Unassembled WGS sequence"/>
</dbReference>
<evidence type="ECO:0000256" key="5">
    <source>
        <dbReference type="ARBA" id="ARBA00023122"/>
    </source>
</evidence>
<dbReference type="SMART" id="SM01091">
    <property type="entry name" value="CorC_HlyC"/>
    <property type="match status" value="1"/>
</dbReference>
<keyword evidence="13" id="KW-1185">Reference proteome</keyword>
<dbReference type="Pfam" id="PF00571">
    <property type="entry name" value="CBS"/>
    <property type="match status" value="2"/>
</dbReference>
<dbReference type="InterPro" id="IPR044751">
    <property type="entry name" value="Ion_transp-like_CBS"/>
</dbReference>
<evidence type="ECO:0000313" key="12">
    <source>
        <dbReference type="EMBL" id="OZY86123.1"/>
    </source>
</evidence>
<dbReference type="Pfam" id="PF01595">
    <property type="entry name" value="CNNM"/>
    <property type="match status" value="1"/>
</dbReference>
<evidence type="ECO:0000256" key="6">
    <source>
        <dbReference type="ARBA" id="ARBA00023136"/>
    </source>
</evidence>
<dbReference type="SMART" id="SM00116">
    <property type="entry name" value="CBS"/>
    <property type="match status" value="2"/>
</dbReference>
<evidence type="ECO:0000256" key="3">
    <source>
        <dbReference type="ARBA" id="ARBA00022737"/>
    </source>
</evidence>
<accession>A0A266Q8A8</accession>
<proteinExistence type="predicted"/>
<feature type="transmembrane region" description="Helical" evidence="9">
    <location>
        <begin position="99"/>
        <end position="120"/>
    </location>
</feature>
<evidence type="ECO:0000256" key="7">
    <source>
        <dbReference type="PROSITE-ProRule" id="PRU00703"/>
    </source>
</evidence>
<keyword evidence="3" id="KW-0677">Repeat</keyword>
<evidence type="ECO:0000313" key="13">
    <source>
        <dbReference type="Proteomes" id="UP000216101"/>
    </source>
</evidence>
<dbReference type="PROSITE" id="PS51846">
    <property type="entry name" value="CNNM"/>
    <property type="match status" value="1"/>
</dbReference>
<dbReference type="AlphaFoldDB" id="A0A266Q8A8"/>
<dbReference type="RefSeq" id="WP_078043466.1">
    <property type="nucleotide sequence ID" value="NZ_NHNI01000001.1"/>
</dbReference>
<feature type="domain" description="CBS" evidence="10">
    <location>
        <begin position="215"/>
        <end position="276"/>
    </location>
</feature>
<dbReference type="PROSITE" id="PS51371">
    <property type="entry name" value="CBS"/>
    <property type="match status" value="2"/>
</dbReference>
<name>A0A266Q8A8_9GAMM</name>
<dbReference type="InterPro" id="IPR046342">
    <property type="entry name" value="CBS_dom_sf"/>
</dbReference>
<evidence type="ECO:0000259" key="10">
    <source>
        <dbReference type="PROSITE" id="PS51371"/>
    </source>
</evidence>
<comment type="subcellular location">
    <subcellularLocation>
        <location evidence="1">Membrane</location>
        <topology evidence="1">Multi-pass membrane protein</topology>
    </subcellularLocation>
</comment>
<dbReference type="InterPro" id="IPR005170">
    <property type="entry name" value="Transptr-assoc_dom"/>
</dbReference>
<protein>
    <recommendedName>
        <fullName evidence="14">Hemolysin</fullName>
    </recommendedName>
</protein>
<organism evidence="12 13">
    <name type="scientific">Cellvibrio mixtus</name>
    <dbReference type="NCBI Taxonomy" id="39650"/>
    <lineage>
        <taxon>Bacteria</taxon>
        <taxon>Pseudomonadati</taxon>
        <taxon>Pseudomonadota</taxon>
        <taxon>Gammaproteobacteria</taxon>
        <taxon>Cellvibrionales</taxon>
        <taxon>Cellvibrionaceae</taxon>
        <taxon>Cellvibrio</taxon>
    </lineage>
</organism>
<dbReference type="PANTHER" id="PTHR22777:SF17">
    <property type="entry name" value="UPF0053 PROTEIN SLL0260"/>
    <property type="match status" value="1"/>
</dbReference>
<dbReference type="InterPro" id="IPR002550">
    <property type="entry name" value="CNNM"/>
</dbReference>
<evidence type="ECO:0000256" key="4">
    <source>
        <dbReference type="ARBA" id="ARBA00022989"/>
    </source>
</evidence>
<keyword evidence="5 7" id="KW-0129">CBS domain</keyword>
<keyword evidence="6 8" id="KW-0472">Membrane</keyword>
<dbReference type="SUPFAM" id="SSF56176">
    <property type="entry name" value="FAD-binding/transporter-associated domain-like"/>
    <property type="match status" value="1"/>
</dbReference>
<evidence type="ECO:0000259" key="11">
    <source>
        <dbReference type="PROSITE" id="PS51846"/>
    </source>
</evidence>